<dbReference type="SUPFAM" id="SSF50331">
    <property type="entry name" value="MOP-like"/>
    <property type="match status" value="1"/>
</dbReference>
<dbReference type="InterPro" id="IPR027417">
    <property type="entry name" value="P-loop_NTPase"/>
</dbReference>
<keyword evidence="7" id="KW-0408">Iron</keyword>
<comment type="caution">
    <text evidence="11">The sequence shown here is derived from an EMBL/GenBank/DDBJ whole genome shotgun (WGS) entry which is preliminary data.</text>
</comment>
<dbReference type="InterPro" id="IPR017871">
    <property type="entry name" value="ABC_transporter-like_CS"/>
</dbReference>
<evidence type="ECO:0000256" key="4">
    <source>
        <dbReference type="ARBA" id="ARBA00022496"/>
    </source>
</evidence>
<keyword evidence="9" id="KW-0472">Membrane</keyword>
<dbReference type="GO" id="GO:0015408">
    <property type="term" value="F:ABC-type ferric iron transporter activity"/>
    <property type="evidence" value="ECO:0007669"/>
    <property type="project" value="InterPro"/>
</dbReference>
<evidence type="ECO:0000256" key="8">
    <source>
        <dbReference type="ARBA" id="ARBA00023065"/>
    </source>
</evidence>
<dbReference type="Pfam" id="PF00005">
    <property type="entry name" value="ABC_tran"/>
    <property type="match status" value="1"/>
</dbReference>
<keyword evidence="4" id="KW-0410">Iron transport</keyword>
<gene>
    <name evidence="11" type="ORF">C5L14_05470</name>
</gene>
<dbReference type="InterPro" id="IPR015853">
    <property type="entry name" value="ABC_transpr_FbpC"/>
</dbReference>
<dbReference type="FunFam" id="3.40.50.300:FF:000425">
    <property type="entry name" value="Probable ABC transporter, ATP-binding subunit"/>
    <property type="match status" value="1"/>
</dbReference>
<feature type="domain" description="ABC transporter" evidence="10">
    <location>
        <begin position="1"/>
        <end position="236"/>
    </location>
</feature>
<dbReference type="RefSeq" id="WP_105861025.1">
    <property type="nucleotide sequence ID" value="NZ_PUEJ01000002.1"/>
</dbReference>
<sequence>MSFLSIDKAGKRYGAMVALDGVSLEVASGSRTAIVGPSGSGKTTLLRLIAGFEGPDTGRIALNGTILADGPAIVPAHRRGIGFVTQDGALFPHLTIADNIGFGLERGTTNREDRIRALMRTVDLDPRLLERRPHQLSGGQQQRVALARALARQPKLMLLDEPFSALDTGLREATRKAVAALLQAAGVTTILVTHDQTEALSFADQVAVLREGRLVQAGAPHDLYRRPRDRETALFLGEAILLKGQAGVGWVDCVLGRLAAGTHGQRGDIELMLRPEQVKFTPSADETAQGCFASVVDVEFGGALRAVTVELADGNRLRISGTGLDLPPTGTRVRLSVAGPAHVFEA</sequence>
<dbReference type="SMART" id="SM00382">
    <property type="entry name" value="AAA"/>
    <property type="match status" value="1"/>
</dbReference>
<comment type="similarity">
    <text evidence="1">Belongs to the ABC transporter superfamily.</text>
</comment>
<dbReference type="Proteomes" id="UP000237682">
    <property type="component" value="Unassembled WGS sequence"/>
</dbReference>
<dbReference type="SUPFAM" id="SSF52540">
    <property type="entry name" value="P-loop containing nucleoside triphosphate hydrolases"/>
    <property type="match status" value="1"/>
</dbReference>
<keyword evidence="3" id="KW-1003">Cell membrane</keyword>
<keyword evidence="8" id="KW-0406">Ion transport</keyword>
<dbReference type="EMBL" id="PUEJ01000002">
    <property type="protein sequence ID" value="PRH88678.1"/>
    <property type="molecule type" value="Genomic_DNA"/>
</dbReference>
<dbReference type="PROSITE" id="PS50893">
    <property type="entry name" value="ABC_TRANSPORTER_2"/>
    <property type="match status" value="1"/>
</dbReference>
<dbReference type="InterPro" id="IPR013611">
    <property type="entry name" value="Transp-assoc_OB_typ2"/>
</dbReference>
<dbReference type="Pfam" id="PF08402">
    <property type="entry name" value="TOBE_2"/>
    <property type="match status" value="1"/>
</dbReference>
<dbReference type="CDD" id="cd03259">
    <property type="entry name" value="ABC_Carb_Solutes_like"/>
    <property type="match status" value="1"/>
</dbReference>
<dbReference type="PANTHER" id="PTHR42781">
    <property type="entry name" value="SPERMIDINE/PUTRESCINE IMPORT ATP-BINDING PROTEIN POTA"/>
    <property type="match status" value="1"/>
</dbReference>
<dbReference type="GO" id="GO:0005524">
    <property type="term" value="F:ATP binding"/>
    <property type="evidence" value="ECO:0007669"/>
    <property type="project" value="UniProtKB-KW"/>
</dbReference>
<dbReference type="GO" id="GO:0016887">
    <property type="term" value="F:ATP hydrolysis activity"/>
    <property type="evidence" value="ECO:0007669"/>
    <property type="project" value="InterPro"/>
</dbReference>
<evidence type="ECO:0000313" key="12">
    <source>
        <dbReference type="Proteomes" id="UP000237682"/>
    </source>
</evidence>
<keyword evidence="2" id="KW-0813">Transport</keyword>
<reference evidence="11 12" key="1">
    <citation type="submission" date="2018-02" db="EMBL/GenBank/DDBJ databases">
        <title>Whole genome sequencing of endophytic bacterium.</title>
        <authorList>
            <person name="Eedara R."/>
            <person name="Podile A.R."/>
        </authorList>
    </citation>
    <scope>NUCLEOTIDE SEQUENCE [LARGE SCALE GENOMIC DNA]</scope>
    <source>
        <strain evidence="11 12">RP1T</strain>
    </source>
</reference>
<evidence type="ECO:0000313" key="11">
    <source>
        <dbReference type="EMBL" id="PRH88678.1"/>
    </source>
</evidence>
<evidence type="ECO:0000256" key="7">
    <source>
        <dbReference type="ARBA" id="ARBA00023004"/>
    </source>
</evidence>
<dbReference type="InterPro" id="IPR008995">
    <property type="entry name" value="Mo/tungstate-bd_C_term_dom"/>
</dbReference>
<evidence type="ECO:0000256" key="3">
    <source>
        <dbReference type="ARBA" id="ARBA00022475"/>
    </source>
</evidence>
<evidence type="ECO:0000259" key="10">
    <source>
        <dbReference type="PROSITE" id="PS50893"/>
    </source>
</evidence>
<evidence type="ECO:0000256" key="6">
    <source>
        <dbReference type="ARBA" id="ARBA00022840"/>
    </source>
</evidence>
<keyword evidence="12" id="KW-1185">Reference proteome</keyword>
<dbReference type="GO" id="GO:0043190">
    <property type="term" value="C:ATP-binding cassette (ABC) transporter complex"/>
    <property type="evidence" value="ECO:0007669"/>
    <property type="project" value="InterPro"/>
</dbReference>
<dbReference type="Gene3D" id="3.40.50.300">
    <property type="entry name" value="P-loop containing nucleotide triphosphate hydrolases"/>
    <property type="match status" value="1"/>
</dbReference>
<dbReference type="PROSITE" id="PS00211">
    <property type="entry name" value="ABC_TRANSPORTER_1"/>
    <property type="match status" value="1"/>
</dbReference>
<dbReference type="InterPro" id="IPR003439">
    <property type="entry name" value="ABC_transporter-like_ATP-bd"/>
</dbReference>
<dbReference type="GO" id="GO:0015697">
    <property type="term" value="P:quaternary ammonium group transport"/>
    <property type="evidence" value="ECO:0007669"/>
    <property type="project" value="UniProtKB-ARBA"/>
</dbReference>
<organism evidence="11 12">
    <name type="scientific">Labrys okinawensis</name>
    <dbReference type="NCBI Taxonomy" id="346911"/>
    <lineage>
        <taxon>Bacteria</taxon>
        <taxon>Pseudomonadati</taxon>
        <taxon>Pseudomonadota</taxon>
        <taxon>Alphaproteobacteria</taxon>
        <taxon>Hyphomicrobiales</taxon>
        <taxon>Xanthobacteraceae</taxon>
        <taxon>Labrys</taxon>
    </lineage>
</organism>
<evidence type="ECO:0000256" key="5">
    <source>
        <dbReference type="ARBA" id="ARBA00022741"/>
    </source>
</evidence>
<dbReference type="InterPro" id="IPR050093">
    <property type="entry name" value="ABC_SmlMolc_Importer"/>
</dbReference>
<keyword evidence="6 11" id="KW-0067">ATP-binding</keyword>
<dbReference type="InterPro" id="IPR003593">
    <property type="entry name" value="AAA+_ATPase"/>
</dbReference>
<dbReference type="AlphaFoldDB" id="A0A2S9QH59"/>
<proteinExistence type="inferred from homology"/>
<name>A0A2S9QH59_9HYPH</name>
<accession>A0A2S9QH59</accession>
<keyword evidence="5" id="KW-0547">Nucleotide-binding</keyword>
<dbReference type="PANTHER" id="PTHR42781:SF4">
    <property type="entry name" value="SPERMIDINE_PUTRESCINE IMPORT ATP-BINDING PROTEIN POTA"/>
    <property type="match status" value="1"/>
</dbReference>
<evidence type="ECO:0000256" key="1">
    <source>
        <dbReference type="ARBA" id="ARBA00005417"/>
    </source>
</evidence>
<dbReference type="OrthoDB" id="9802264at2"/>
<protein>
    <submittedName>
        <fullName evidence="11">ABC transporter ATP-binding protein</fullName>
    </submittedName>
</protein>
<evidence type="ECO:0000256" key="2">
    <source>
        <dbReference type="ARBA" id="ARBA00022448"/>
    </source>
</evidence>
<evidence type="ECO:0000256" key="9">
    <source>
        <dbReference type="ARBA" id="ARBA00023136"/>
    </source>
</evidence>